<accession>A0A849HHD2</accession>
<protein>
    <recommendedName>
        <fullName evidence="3">MmcQ/YjbR family DNA-binding protein</fullName>
    </recommendedName>
</protein>
<reference evidence="1 2" key="1">
    <citation type="submission" date="2020-04" db="EMBL/GenBank/DDBJ databases">
        <title>Knoellia sp. isolate from air conditioner.</title>
        <authorList>
            <person name="Chea S."/>
            <person name="Kim D.-U."/>
        </authorList>
    </citation>
    <scope>NUCLEOTIDE SEQUENCE [LARGE SCALE GENOMIC DNA]</scope>
    <source>
        <strain evidence="1 2">DB2414S</strain>
    </source>
</reference>
<evidence type="ECO:0000313" key="1">
    <source>
        <dbReference type="EMBL" id="NNM47375.1"/>
    </source>
</evidence>
<evidence type="ECO:0000313" key="2">
    <source>
        <dbReference type="Proteomes" id="UP000588586"/>
    </source>
</evidence>
<sequence>MSGTSWGDRPSYKVRGKAFVIYREPRPDADDEATGERMDDVVVFSTPDDETKRALIESDGPWFTTPHFDGYRAVLLRLRNLGAVTRDELAEVVTDAWLARAPERLAKEFLAEGSGG</sequence>
<dbReference type="EMBL" id="JABEPQ010000003">
    <property type="protein sequence ID" value="NNM47375.1"/>
    <property type="molecule type" value="Genomic_DNA"/>
</dbReference>
<proteinExistence type="predicted"/>
<dbReference type="AlphaFoldDB" id="A0A849HHD2"/>
<keyword evidence="2" id="KW-1185">Reference proteome</keyword>
<gene>
    <name evidence="1" type="ORF">HJG52_15365</name>
</gene>
<organism evidence="1 2">
    <name type="scientific">Knoellia koreensis</name>
    <dbReference type="NCBI Taxonomy" id="2730921"/>
    <lineage>
        <taxon>Bacteria</taxon>
        <taxon>Bacillati</taxon>
        <taxon>Actinomycetota</taxon>
        <taxon>Actinomycetes</taxon>
        <taxon>Micrococcales</taxon>
        <taxon>Intrasporangiaceae</taxon>
        <taxon>Knoellia</taxon>
    </lineage>
</organism>
<dbReference type="Proteomes" id="UP000588586">
    <property type="component" value="Unassembled WGS sequence"/>
</dbReference>
<evidence type="ECO:0008006" key="3">
    <source>
        <dbReference type="Google" id="ProtNLM"/>
    </source>
</evidence>
<dbReference type="InterPro" id="IPR058532">
    <property type="entry name" value="YjbR/MT2646/Rv2570-like"/>
</dbReference>
<name>A0A849HHD2_9MICO</name>
<dbReference type="Pfam" id="PF04237">
    <property type="entry name" value="YjbR"/>
    <property type="match status" value="1"/>
</dbReference>
<comment type="caution">
    <text evidence="1">The sequence shown here is derived from an EMBL/GenBank/DDBJ whole genome shotgun (WGS) entry which is preliminary data.</text>
</comment>